<accession>A0A6L5XZM8</accession>
<name>A0A6L5XZM8_9FIRM</name>
<sequence length="95" mass="10819">MKSNYRSEVINDKNGVHITLDEQTRENLKIIATKTNAFLAEPMTLEQCEVLIGSIIDFYFSHSDDVAEFEDFIDYIAGFMELLADNMTRGGKCEC</sequence>
<dbReference type="RefSeq" id="WP_154519573.1">
    <property type="nucleotide sequence ID" value="NZ_VUMT01000014.1"/>
</dbReference>
<dbReference type="Proteomes" id="UP000482209">
    <property type="component" value="Unassembled WGS sequence"/>
</dbReference>
<evidence type="ECO:0000313" key="1">
    <source>
        <dbReference type="EMBL" id="MSS64174.1"/>
    </source>
</evidence>
<comment type="caution">
    <text evidence="1">The sequence shown here is derived from an EMBL/GenBank/DDBJ whole genome shotgun (WGS) entry which is preliminary data.</text>
</comment>
<protein>
    <submittedName>
        <fullName evidence="1">Uncharacterized protein</fullName>
    </submittedName>
</protein>
<dbReference type="AlphaFoldDB" id="A0A6L5XZM8"/>
<dbReference type="EMBL" id="VUMT01000014">
    <property type="protein sequence ID" value="MSS64174.1"/>
    <property type="molecule type" value="Genomic_DNA"/>
</dbReference>
<reference evidence="1 2" key="1">
    <citation type="submission" date="2019-08" db="EMBL/GenBank/DDBJ databases">
        <title>In-depth cultivation of the pig gut microbiome towards novel bacterial diversity and tailored functional studies.</title>
        <authorList>
            <person name="Wylensek D."/>
            <person name="Hitch T.C.A."/>
            <person name="Clavel T."/>
        </authorList>
    </citation>
    <scope>NUCLEOTIDE SEQUENCE [LARGE SCALE GENOMIC DNA]</scope>
    <source>
        <strain evidence="1 2">WCA-693-APC-MOT-I</strain>
    </source>
</reference>
<organism evidence="1 2">
    <name type="scientific">Velocimicrobium porci</name>
    <dbReference type="NCBI Taxonomy" id="2606634"/>
    <lineage>
        <taxon>Bacteria</taxon>
        <taxon>Bacillati</taxon>
        <taxon>Bacillota</taxon>
        <taxon>Clostridia</taxon>
        <taxon>Lachnospirales</taxon>
        <taxon>Lachnospiraceae</taxon>
        <taxon>Velocimicrobium</taxon>
    </lineage>
</organism>
<evidence type="ECO:0000313" key="2">
    <source>
        <dbReference type="Proteomes" id="UP000482209"/>
    </source>
</evidence>
<gene>
    <name evidence="1" type="ORF">FYJ58_09840</name>
</gene>
<keyword evidence="2" id="KW-1185">Reference proteome</keyword>
<proteinExistence type="predicted"/>